<keyword evidence="2" id="KW-1185">Reference proteome</keyword>
<dbReference type="AlphaFoldDB" id="A0A8X8Y875"/>
<gene>
    <name evidence="1" type="ORF">SASPL_110987</name>
</gene>
<dbReference type="EMBL" id="PNBA02000004">
    <property type="protein sequence ID" value="KAG6426754.1"/>
    <property type="molecule type" value="Genomic_DNA"/>
</dbReference>
<dbReference type="SUPFAM" id="SSF48592">
    <property type="entry name" value="GroEL equatorial domain-like"/>
    <property type="match status" value="1"/>
</dbReference>
<organism evidence="1">
    <name type="scientific">Salvia splendens</name>
    <name type="common">Scarlet sage</name>
    <dbReference type="NCBI Taxonomy" id="180675"/>
    <lineage>
        <taxon>Eukaryota</taxon>
        <taxon>Viridiplantae</taxon>
        <taxon>Streptophyta</taxon>
        <taxon>Embryophyta</taxon>
        <taxon>Tracheophyta</taxon>
        <taxon>Spermatophyta</taxon>
        <taxon>Magnoliopsida</taxon>
        <taxon>eudicotyledons</taxon>
        <taxon>Gunneridae</taxon>
        <taxon>Pentapetalae</taxon>
        <taxon>asterids</taxon>
        <taxon>lamiids</taxon>
        <taxon>Lamiales</taxon>
        <taxon>Lamiaceae</taxon>
        <taxon>Nepetoideae</taxon>
        <taxon>Mentheae</taxon>
        <taxon>Salviinae</taxon>
        <taxon>Salvia</taxon>
        <taxon>Salvia subgen. Calosphace</taxon>
        <taxon>core Calosphace</taxon>
    </lineage>
</organism>
<proteinExistence type="predicted"/>
<name>A0A8X8Y875_SALSN</name>
<dbReference type="InterPro" id="IPR027413">
    <property type="entry name" value="GROEL-like_equatorial_sf"/>
</dbReference>
<accession>A0A8X8Y875</accession>
<reference evidence="1" key="2">
    <citation type="submission" date="2020-08" db="EMBL/GenBank/DDBJ databases">
        <title>Plant Genome Project.</title>
        <authorList>
            <person name="Zhang R.-G."/>
        </authorList>
    </citation>
    <scope>NUCLEOTIDE SEQUENCE</scope>
    <source>
        <strain evidence="1">Huo1</strain>
        <tissue evidence="1">Leaf</tissue>
    </source>
</reference>
<evidence type="ECO:0000313" key="2">
    <source>
        <dbReference type="Proteomes" id="UP000298416"/>
    </source>
</evidence>
<dbReference type="Proteomes" id="UP000298416">
    <property type="component" value="Unassembled WGS sequence"/>
</dbReference>
<evidence type="ECO:0000313" key="1">
    <source>
        <dbReference type="EMBL" id="KAG6426754.1"/>
    </source>
</evidence>
<dbReference type="Gene3D" id="1.10.560.10">
    <property type="entry name" value="GroEL-like equatorial domain"/>
    <property type="match status" value="1"/>
</dbReference>
<comment type="caution">
    <text evidence="1">The sequence shown here is derived from an EMBL/GenBank/DDBJ whole genome shotgun (WGS) entry which is preliminary data.</text>
</comment>
<reference evidence="1" key="1">
    <citation type="submission" date="2018-01" db="EMBL/GenBank/DDBJ databases">
        <authorList>
            <person name="Mao J.F."/>
        </authorList>
    </citation>
    <scope>NUCLEOTIDE SEQUENCE</scope>
    <source>
        <strain evidence="1">Huo1</strain>
        <tissue evidence="1">Leaf</tissue>
    </source>
</reference>
<protein>
    <submittedName>
        <fullName evidence="1">Uncharacterized protein</fullName>
    </submittedName>
</protein>
<sequence>MIVDVRIILGWTWNDVFLVIVAPANDCAMILKQMNVDNHIAELMVELSRSQDYEIGDGRSLGTHACHVIRALCDCGVPVL</sequence>